<dbReference type="Proteomes" id="UP001388673">
    <property type="component" value="Unassembled WGS sequence"/>
</dbReference>
<feature type="region of interest" description="Disordered" evidence="1">
    <location>
        <begin position="415"/>
        <end position="504"/>
    </location>
</feature>
<evidence type="ECO:0000313" key="4">
    <source>
        <dbReference type="Proteomes" id="UP001388673"/>
    </source>
</evidence>
<feature type="transmembrane region" description="Helical" evidence="2">
    <location>
        <begin position="342"/>
        <end position="365"/>
    </location>
</feature>
<feature type="region of interest" description="Disordered" evidence="1">
    <location>
        <begin position="518"/>
        <end position="543"/>
    </location>
</feature>
<sequence length="764" mass="81718">MSHHLENVKSSSRMHRRARRDQSASSAAVLTPFFFPDSSPFITYGAARSSTSPWNAGYARQDDGYDQTLHLTSNSNSTIAFNVSATSFSLLIPAYPQCQATISVNSSTPLPACATESSGSDMASSTIPFTMSNLPAGTHEVLWNSGSLASTDQVVFWGVDGARPADASCMTNVTIDNTYNHPGPVSVTYDSPGDVESWTYLSQGASSDSSTFSEASHLDQDFNSTLAITQTKGAAVTFIGSGSAIYLYGTIGPDYGLASVSVNGQVVAPSLNLTYPWAMSYELLWFQTGLDNSSVTNVTMTNLGSSKMTLDFVVLTADAETVSQLTHSSLHRTFVHTLAGKIVLGVAIPVTSIVLIAAVIIFLILRRRQPWASRARRDSRLFSLTSIFSFGHLWPGEGTSTASPALTLSTFQENLDPVVSPSPTSTEEDRINRPGSLPHSIHTATNYGGSRAGTPLPAYTPERAQVTSTTAITPSSGPNNVDNNDIDATSPTSSTRHPTAEEEKAAQLRLFRDLAPAVDPEQGSTSGRSHADQDEASPSSVRFSTAAPSIMSVFAMSPRSDRRYSAMTDFTTNHSLFHTQVNYDNYSPVPKTPIKSPPGSGSESMPTAPTPTHVIPSRLNLNTSDLGTSSPFRLPYLSLSARSDAESSTLPTPTSTARLATGVDGSPLRSGEAESGSPPSAWSDPPRSVRRSIWDGASPIATPERGRGPARDRYHIRNHSNYSAVSAARPDSDVIPFEEFISGLNAGPREEERRDDWTSSCRSK</sequence>
<proteinExistence type="predicted"/>
<gene>
    <name evidence="3" type="ORF">IAR55_006806</name>
</gene>
<evidence type="ECO:0000256" key="2">
    <source>
        <dbReference type="SAM" id="Phobius"/>
    </source>
</evidence>
<dbReference type="EMBL" id="JBCAWK010000014">
    <property type="protein sequence ID" value="KAK8844013.1"/>
    <property type="molecule type" value="Genomic_DNA"/>
</dbReference>
<evidence type="ECO:0000313" key="3">
    <source>
        <dbReference type="EMBL" id="KAK8844013.1"/>
    </source>
</evidence>
<dbReference type="CDD" id="cd12087">
    <property type="entry name" value="TM_EGFR-like"/>
    <property type="match status" value="1"/>
</dbReference>
<keyword evidence="2" id="KW-0812">Transmembrane</keyword>
<feature type="compositionally biased region" description="Polar residues" evidence="1">
    <location>
        <begin position="646"/>
        <end position="658"/>
    </location>
</feature>
<evidence type="ECO:0008006" key="5">
    <source>
        <dbReference type="Google" id="ProtNLM"/>
    </source>
</evidence>
<name>A0AAW0YTS1_9TREE</name>
<feature type="region of interest" description="Disordered" evidence="1">
    <location>
        <begin position="642"/>
        <end position="712"/>
    </location>
</feature>
<dbReference type="GeneID" id="92184064"/>
<accession>A0AAW0YTS1</accession>
<dbReference type="KEGG" id="kne:92184064"/>
<dbReference type="AlphaFoldDB" id="A0AAW0YTS1"/>
<keyword evidence="4" id="KW-1185">Reference proteome</keyword>
<keyword evidence="2" id="KW-1133">Transmembrane helix</keyword>
<reference evidence="3 4" key="1">
    <citation type="journal article" date="2024" name="bioRxiv">
        <title>Comparative genomics of Cryptococcus and Kwoniella reveals pathogenesis evolution and contrasting karyotype dynamics via intercentromeric recombination or chromosome fusion.</title>
        <authorList>
            <person name="Coelho M.A."/>
            <person name="David-Palma M."/>
            <person name="Shea T."/>
            <person name="Bowers K."/>
            <person name="McGinley-Smith S."/>
            <person name="Mohammad A.W."/>
            <person name="Gnirke A."/>
            <person name="Yurkov A.M."/>
            <person name="Nowrousian M."/>
            <person name="Sun S."/>
            <person name="Cuomo C.A."/>
            <person name="Heitman J."/>
        </authorList>
    </citation>
    <scope>NUCLEOTIDE SEQUENCE [LARGE SCALE GENOMIC DNA]</scope>
    <source>
        <strain evidence="3 4">CBS 13917</strain>
    </source>
</reference>
<feature type="region of interest" description="Disordered" evidence="1">
    <location>
        <begin position="588"/>
        <end position="626"/>
    </location>
</feature>
<feature type="compositionally biased region" description="Polar residues" evidence="1">
    <location>
        <begin position="465"/>
        <end position="497"/>
    </location>
</feature>
<dbReference type="Gene3D" id="2.60.120.260">
    <property type="entry name" value="Galactose-binding domain-like"/>
    <property type="match status" value="1"/>
</dbReference>
<organism evidence="3 4">
    <name type="scientific">Kwoniella newhampshirensis</name>
    <dbReference type="NCBI Taxonomy" id="1651941"/>
    <lineage>
        <taxon>Eukaryota</taxon>
        <taxon>Fungi</taxon>
        <taxon>Dikarya</taxon>
        <taxon>Basidiomycota</taxon>
        <taxon>Agaricomycotina</taxon>
        <taxon>Tremellomycetes</taxon>
        <taxon>Tremellales</taxon>
        <taxon>Cryptococcaceae</taxon>
        <taxon>Kwoniella</taxon>
    </lineage>
</organism>
<protein>
    <recommendedName>
        <fullName evidence="5">Transmembrane protein</fullName>
    </recommendedName>
</protein>
<evidence type="ECO:0000256" key="1">
    <source>
        <dbReference type="SAM" id="MobiDB-lite"/>
    </source>
</evidence>
<feature type="region of interest" description="Disordered" evidence="1">
    <location>
        <begin position="1"/>
        <end position="23"/>
    </location>
</feature>
<comment type="caution">
    <text evidence="3">The sequence shown here is derived from an EMBL/GenBank/DDBJ whole genome shotgun (WGS) entry which is preliminary data.</text>
</comment>
<dbReference type="RefSeq" id="XP_066799577.1">
    <property type="nucleotide sequence ID" value="XM_066949885.1"/>
</dbReference>
<keyword evidence="2" id="KW-0472">Membrane</keyword>